<dbReference type="RefSeq" id="WP_246406244.1">
    <property type="nucleotide sequence ID" value="NZ_JACCFS010000001.1"/>
</dbReference>
<dbReference type="PANTHER" id="PTHR30590:SF2">
    <property type="entry name" value="INNER MEMBRANE PROTEIN"/>
    <property type="match status" value="1"/>
</dbReference>
<feature type="transmembrane region" description="Helical" evidence="1">
    <location>
        <begin position="203"/>
        <end position="224"/>
    </location>
</feature>
<dbReference type="EMBL" id="JACCFS010000001">
    <property type="protein sequence ID" value="NYJ35117.1"/>
    <property type="molecule type" value="Genomic_DNA"/>
</dbReference>
<feature type="transmembrane region" description="Helical" evidence="1">
    <location>
        <begin position="146"/>
        <end position="168"/>
    </location>
</feature>
<organism evidence="3 4">
    <name type="scientific">Nocardiopsis aegyptia</name>
    <dbReference type="NCBI Taxonomy" id="220378"/>
    <lineage>
        <taxon>Bacteria</taxon>
        <taxon>Bacillati</taxon>
        <taxon>Actinomycetota</taxon>
        <taxon>Actinomycetes</taxon>
        <taxon>Streptosporangiales</taxon>
        <taxon>Nocardiopsidaceae</taxon>
        <taxon>Nocardiopsis</taxon>
    </lineage>
</organism>
<feature type="transmembrane region" description="Helical" evidence="1">
    <location>
        <begin position="318"/>
        <end position="337"/>
    </location>
</feature>
<feature type="transmembrane region" description="Helical" evidence="1">
    <location>
        <begin position="69"/>
        <end position="86"/>
    </location>
</feature>
<evidence type="ECO:0000313" key="3">
    <source>
        <dbReference type="EMBL" id="NYJ35117.1"/>
    </source>
</evidence>
<keyword evidence="4" id="KW-1185">Reference proteome</keyword>
<evidence type="ECO:0000259" key="2">
    <source>
        <dbReference type="Pfam" id="PF04235"/>
    </source>
</evidence>
<feature type="transmembrane region" description="Helical" evidence="1">
    <location>
        <begin position="236"/>
        <end position="260"/>
    </location>
</feature>
<sequence>MNAPTGPSPTDRKDRKLAPDLARGAMLLLIAMAYASVYAGGGFGTDVSGEALPDRVAAFATTLFLDNRAFPMFAILFGYGMAWMVARQTARGTADAEVRRLLRRRGLFLLLFGFAHAVLVFPGEILASYGLAALVTGWLLLRPNGVVVRAAVVLAVFYALAVPAAMVGMAAGSAGGSEDWGLPGYLTLADWGTRLVAAPFSPLFIAVAYPLLLLVVLGYLAGRAGLLDDPVAHRALLTRIAVGGVAVSLAGALPSALVAVGVMDAGGLTAGLFMGLQVLTGVCGGAGYAALFTLWSIRLDRTGGRVTRAVAAMGRRSLTFYLLNSVLVAVALHPELMGLGTRVGGAGALAVAALAWCASLALAAWSERAGRPGPMDALMRRLVHGGGPRPREPRPAA</sequence>
<dbReference type="PANTHER" id="PTHR30590">
    <property type="entry name" value="INNER MEMBRANE PROTEIN"/>
    <property type="match status" value="1"/>
</dbReference>
<gene>
    <name evidence="3" type="ORF">HNR10_002998</name>
</gene>
<keyword evidence="1" id="KW-0812">Transmembrane</keyword>
<feature type="transmembrane region" description="Helical" evidence="1">
    <location>
        <begin position="107"/>
        <end position="140"/>
    </location>
</feature>
<keyword evidence="1" id="KW-1133">Transmembrane helix</keyword>
<dbReference type="InterPro" id="IPR052529">
    <property type="entry name" value="Bact_Transport_Assoc"/>
</dbReference>
<reference evidence="3 4" key="1">
    <citation type="submission" date="2020-07" db="EMBL/GenBank/DDBJ databases">
        <title>Sequencing the genomes of 1000 actinobacteria strains.</title>
        <authorList>
            <person name="Klenk H.-P."/>
        </authorList>
    </citation>
    <scope>NUCLEOTIDE SEQUENCE [LARGE SCALE GENOMIC DNA]</scope>
    <source>
        <strain evidence="3 4">DSM 44442</strain>
    </source>
</reference>
<evidence type="ECO:0000256" key="1">
    <source>
        <dbReference type="SAM" id="Phobius"/>
    </source>
</evidence>
<feature type="transmembrane region" description="Helical" evidence="1">
    <location>
        <begin position="343"/>
        <end position="365"/>
    </location>
</feature>
<comment type="caution">
    <text evidence="3">The sequence shown here is derived from an EMBL/GenBank/DDBJ whole genome shotgun (WGS) entry which is preliminary data.</text>
</comment>
<feature type="transmembrane region" description="Helical" evidence="1">
    <location>
        <begin position="21"/>
        <end position="39"/>
    </location>
</feature>
<protein>
    <submittedName>
        <fullName evidence="3">Putative membrane protein YeiB</fullName>
    </submittedName>
</protein>
<proteinExistence type="predicted"/>
<dbReference type="Pfam" id="PF04235">
    <property type="entry name" value="DUF418"/>
    <property type="match status" value="1"/>
</dbReference>
<keyword evidence="1" id="KW-0472">Membrane</keyword>
<evidence type="ECO:0000313" key="4">
    <source>
        <dbReference type="Proteomes" id="UP000572051"/>
    </source>
</evidence>
<accession>A0A7Z0JAT2</accession>
<dbReference type="AlphaFoldDB" id="A0A7Z0JAT2"/>
<feature type="domain" description="DUF418" evidence="2">
    <location>
        <begin position="221"/>
        <end position="385"/>
    </location>
</feature>
<feature type="transmembrane region" description="Helical" evidence="1">
    <location>
        <begin position="272"/>
        <end position="297"/>
    </location>
</feature>
<dbReference type="Proteomes" id="UP000572051">
    <property type="component" value="Unassembled WGS sequence"/>
</dbReference>
<name>A0A7Z0JAT2_9ACTN</name>
<dbReference type="InterPro" id="IPR007349">
    <property type="entry name" value="DUF418"/>
</dbReference>